<evidence type="ECO:0000256" key="2">
    <source>
        <dbReference type="ARBA" id="ARBA00005992"/>
    </source>
</evidence>
<evidence type="ECO:0000313" key="9">
    <source>
        <dbReference type="EMBL" id="SFI61347.1"/>
    </source>
</evidence>
<dbReference type="OrthoDB" id="9787225at2"/>
<organism evidence="9 10">
    <name type="scientific">Albimonas pacifica</name>
    <dbReference type="NCBI Taxonomy" id="1114924"/>
    <lineage>
        <taxon>Bacteria</taxon>
        <taxon>Pseudomonadati</taxon>
        <taxon>Pseudomonadota</taxon>
        <taxon>Alphaproteobacteria</taxon>
        <taxon>Rhodobacterales</taxon>
        <taxon>Paracoccaceae</taxon>
        <taxon>Albimonas</taxon>
    </lineage>
</organism>
<dbReference type="EMBL" id="FOQH01000008">
    <property type="protein sequence ID" value="SFI61347.1"/>
    <property type="molecule type" value="Genomic_DNA"/>
</dbReference>
<dbReference type="GO" id="GO:0009252">
    <property type="term" value="P:peptidoglycan biosynthetic process"/>
    <property type="evidence" value="ECO:0007669"/>
    <property type="project" value="UniProtKB-UniPathway"/>
</dbReference>
<keyword evidence="4 7" id="KW-0133">Cell shape</keyword>
<keyword evidence="10" id="KW-1185">Reference proteome</keyword>
<evidence type="ECO:0000259" key="8">
    <source>
        <dbReference type="PROSITE" id="PS52029"/>
    </source>
</evidence>
<evidence type="ECO:0000256" key="7">
    <source>
        <dbReference type="PROSITE-ProRule" id="PRU01373"/>
    </source>
</evidence>
<comment type="pathway">
    <text evidence="1 7">Cell wall biogenesis; peptidoglycan biosynthesis.</text>
</comment>
<comment type="similarity">
    <text evidence="2">Belongs to the YkuD family.</text>
</comment>
<dbReference type="PANTHER" id="PTHR41533">
    <property type="entry name" value="L,D-TRANSPEPTIDASE HI_1667-RELATED"/>
    <property type="match status" value="1"/>
</dbReference>
<dbReference type="RefSeq" id="WP_092861679.1">
    <property type="nucleotide sequence ID" value="NZ_FOQH01000008.1"/>
</dbReference>
<keyword evidence="6 7" id="KW-0961">Cell wall biogenesis/degradation</keyword>
<dbReference type="InterPro" id="IPR005490">
    <property type="entry name" value="LD_TPept_cat_dom"/>
</dbReference>
<dbReference type="Pfam" id="PF03734">
    <property type="entry name" value="YkuD"/>
    <property type="match status" value="1"/>
</dbReference>
<keyword evidence="5 7" id="KW-0573">Peptidoglycan synthesis</keyword>
<accession>A0A1I3JM55</accession>
<dbReference type="Gene3D" id="2.40.440.10">
    <property type="entry name" value="L,D-transpeptidase catalytic domain-like"/>
    <property type="match status" value="1"/>
</dbReference>
<dbReference type="GO" id="GO:0071555">
    <property type="term" value="P:cell wall organization"/>
    <property type="evidence" value="ECO:0007669"/>
    <property type="project" value="UniProtKB-UniRule"/>
</dbReference>
<proteinExistence type="inferred from homology"/>
<evidence type="ECO:0000256" key="6">
    <source>
        <dbReference type="ARBA" id="ARBA00023316"/>
    </source>
</evidence>
<dbReference type="Proteomes" id="UP000199377">
    <property type="component" value="Unassembled WGS sequence"/>
</dbReference>
<dbReference type="UniPathway" id="UPA00219"/>
<dbReference type="PROSITE" id="PS52029">
    <property type="entry name" value="LD_TPASE"/>
    <property type="match status" value="1"/>
</dbReference>
<dbReference type="SUPFAM" id="SSF141523">
    <property type="entry name" value="L,D-transpeptidase catalytic domain-like"/>
    <property type="match status" value="1"/>
</dbReference>
<protein>
    <submittedName>
        <fullName evidence="9">L,D-transpeptidase catalytic domain</fullName>
    </submittedName>
</protein>
<evidence type="ECO:0000256" key="4">
    <source>
        <dbReference type="ARBA" id="ARBA00022960"/>
    </source>
</evidence>
<evidence type="ECO:0000256" key="1">
    <source>
        <dbReference type="ARBA" id="ARBA00004752"/>
    </source>
</evidence>
<name>A0A1I3JM55_9RHOB</name>
<feature type="domain" description="L,D-TPase catalytic" evidence="8">
    <location>
        <begin position="108"/>
        <end position="263"/>
    </location>
</feature>
<feature type="active site" description="Nucleophile" evidence="7">
    <location>
        <position position="220"/>
    </location>
</feature>
<dbReference type="GO" id="GO:0008360">
    <property type="term" value="P:regulation of cell shape"/>
    <property type="evidence" value="ECO:0007669"/>
    <property type="project" value="UniProtKB-UniRule"/>
</dbReference>
<dbReference type="InterPro" id="IPR038063">
    <property type="entry name" value="Transpep_catalytic_dom"/>
</dbReference>
<dbReference type="PANTHER" id="PTHR41533:SF2">
    <property type="entry name" value="BLR7131 PROTEIN"/>
    <property type="match status" value="1"/>
</dbReference>
<evidence type="ECO:0000256" key="5">
    <source>
        <dbReference type="ARBA" id="ARBA00022984"/>
    </source>
</evidence>
<dbReference type="STRING" id="1114924.SAMN05216258_10867"/>
<reference evidence="9 10" key="1">
    <citation type="submission" date="2016-10" db="EMBL/GenBank/DDBJ databases">
        <authorList>
            <person name="de Groot N.N."/>
        </authorList>
    </citation>
    <scope>NUCLEOTIDE SEQUENCE [LARGE SCALE GENOMIC DNA]</scope>
    <source>
        <strain evidence="9 10">CGMCC 1.11030</strain>
    </source>
</reference>
<dbReference type="AlphaFoldDB" id="A0A1I3JM55"/>
<keyword evidence="3" id="KW-0808">Transferase</keyword>
<dbReference type="InterPro" id="IPR052905">
    <property type="entry name" value="LD-transpeptidase_YkuD-like"/>
</dbReference>
<dbReference type="GO" id="GO:0004180">
    <property type="term" value="F:carboxypeptidase activity"/>
    <property type="evidence" value="ECO:0007669"/>
    <property type="project" value="UniProtKB-ARBA"/>
</dbReference>
<evidence type="ECO:0000313" key="10">
    <source>
        <dbReference type="Proteomes" id="UP000199377"/>
    </source>
</evidence>
<feature type="active site" description="Proton donor/acceptor" evidence="7">
    <location>
        <position position="201"/>
    </location>
</feature>
<evidence type="ECO:0000256" key="3">
    <source>
        <dbReference type="ARBA" id="ARBA00022679"/>
    </source>
</evidence>
<sequence>MVSARSSSPAPHAARGPALAARGRSAGLLALIAGLALAGCAQTQGPAGETASAPAAPAALSAPADPALADPAAVDPAAAALASAPIPESYQDLLDRHGVPFQVPAQGKAILVNVPSYELIAFEDGEPVIRSRVIVGRDVAGDRTPEMTTETSVVRFRPTWRPTPLMISRGDYEDKIWPPGRNNPLGLLAIRLEPGMLIYLHGTNRPELFEKEARALSGGCVRVERWDEVAAWVLDVDVDEVHRLANGPDTFDMQTAGVPVMMRYFTEFPDPQGQLQAYNDVYGQGGSAYAVAAQVAALD</sequence>
<dbReference type="CDD" id="cd16913">
    <property type="entry name" value="YkuD_like"/>
    <property type="match status" value="1"/>
</dbReference>
<dbReference type="GO" id="GO:0016740">
    <property type="term" value="F:transferase activity"/>
    <property type="evidence" value="ECO:0007669"/>
    <property type="project" value="UniProtKB-KW"/>
</dbReference>
<gene>
    <name evidence="9" type="ORF">SAMN05216258_10867</name>
</gene>